<accession>A0ABW9VDV8</accession>
<evidence type="ECO:0000313" key="1">
    <source>
        <dbReference type="EMBL" id="MYM36865.1"/>
    </source>
</evidence>
<evidence type="ECO:0000313" key="2">
    <source>
        <dbReference type="Proteomes" id="UP000449678"/>
    </source>
</evidence>
<comment type="caution">
    <text evidence="1">The sequence shown here is derived from an EMBL/GenBank/DDBJ whole genome shotgun (WGS) entry which is preliminary data.</text>
</comment>
<reference evidence="1 2" key="1">
    <citation type="submission" date="2019-12" db="EMBL/GenBank/DDBJ databases">
        <title>Novel species isolated from a subtropical stream in China.</title>
        <authorList>
            <person name="Lu H."/>
        </authorList>
    </citation>
    <scope>NUCLEOTIDE SEQUENCE [LARGE SCALE GENOMIC DNA]</scope>
    <source>
        <strain evidence="1 2">FT94W</strain>
    </source>
</reference>
<name>A0ABW9VDV8_9BURK</name>
<organism evidence="1 2">
    <name type="scientific">Duganella lactea</name>
    <dbReference type="NCBI Taxonomy" id="2692173"/>
    <lineage>
        <taxon>Bacteria</taxon>
        <taxon>Pseudomonadati</taxon>
        <taxon>Pseudomonadota</taxon>
        <taxon>Betaproteobacteria</taxon>
        <taxon>Burkholderiales</taxon>
        <taxon>Oxalobacteraceae</taxon>
        <taxon>Telluria group</taxon>
        <taxon>Duganella</taxon>
    </lineage>
</organism>
<keyword evidence="2" id="KW-1185">Reference proteome</keyword>
<sequence>MRLWRRSWRRTVRPEEDLLWSFGLLTFVVAQQINYYHYQRMYDTGDAFAYLRR</sequence>
<dbReference type="Proteomes" id="UP000449678">
    <property type="component" value="Unassembled WGS sequence"/>
</dbReference>
<gene>
    <name evidence="1" type="ORF">GTP38_21275</name>
</gene>
<dbReference type="RefSeq" id="WP_160992222.1">
    <property type="nucleotide sequence ID" value="NZ_WWCO01000019.1"/>
</dbReference>
<protein>
    <submittedName>
        <fullName evidence="1">Uncharacterized protein</fullName>
    </submittedName>
</protein>
<dbReference type="EMBL" id="WWCO01000019">
    <property type="protein sequence ID" value="MYM36865.1"/>
    <property type="molecule type" value="Genomic_DNA"/>
</dbReference>
<proteinExistence type="predicted"/>